<proteinExistence type="predicted"/>
<dbReference type="AlphaFoldDB" id="A0A5N5UH10"/>
<evidence type="ECO:0000313" key="3">
    <source>
        <dbReference type="Proteomes" id="UP000326302"/>
    </source>
</evidence>
<dbReference type="RefSeq" id="WP_152118851.1">
    <property type="nucleotide sequence ID" value="NZ_QJOW01000001.1"/>
</dbReference>
<dbReference type="SUPFAM" id="SSF51306">
    <property type="entry name" value="LexA/Signal peptidase"/>
    <property type="match status" value="1"/>
</dbReference>
<keyword evidence="1" id="KW-0812">Transmembrane</keyword>
<dbReference type="OrthoDB" id="50404at2157"/>
<keyword evidence="1" id="KW-0472">Membrane</keyword>
<accession>A0A5N5UH10</accession>
<comment type="caution">
    <text evidence="2">The sequence shown here is derived from an EMBL/GenBank/DDBJ whole genome shotgun (WGS) entry which is preliminary data.</text>
</comment>
<name>A0A5N5UH10_9EURY</name>
<reference evidence="2 3" key="1">
    <citation type="submission" date="2019-10" db="EMBL/GenBank/DDBJ databases">
        <title>Unraveling microbial dark matter from salterns through culturing: the case of the genus Halosegnis.</title>
        <authorList>
            <person name="Duran-Viseras A."/>
            <person name="Andrei A.-S."/>
            <person name="Vera-Gargallo B."/>
            <person name="Ghai R."/>
            <person name="Sanchez-Porro C."/>
            <person name="Ventosa A."/>
        </authorList>
    </citation>
    <scope>NUCLEOTIDE SEQUENCE [LARGE SCALE GENOMIC DNA]</scope>
    <source>
        <strain evidence="2 3">F17-44</strain>
    </source>
</reference>
<evidence type="ECO:0000313" key="2">
    <source>
        <dbReference type="EMBL" id="KAB7517948.1"/>
    </source>
</evidence>
<dbReference type="InterPro" id="IPR036286">
    <property type="entry name" value="LexA/Signal_pep-like_sf"/>
</dbReference>
<dbReference type="GO" id="GO:0006465">
    <property type="term" value="P:signal peptide processing"/>
    <property type="evidence" value="ECO:0007669"/>
    <property type="project" value="InterPro"/>
</dbReference>
<protein>
    <submittedName>
        <fullName evidence="2">S26 family signal peptidase</fullName>
    </submittedName>
</protein>
<feature type="transmembrane region" description="Helical" evidence="1">
    <location>
        <begin position="330"/>
        <end position="352"/>
    </location>
</feature>
<dbReference type="CDD" id="cd06530">
    <property type="entry name" value="S26_SPase_I"/>
    <property type="match status" value="1"/>
</dbReference>
<keyword evidence="1" id="KW-1133">Transmembrane helix</keyword>
<dbReference type="GO" id="GO:0004252">
    <property type="term" value="F:serine-type endopeptidase activity"/>
    <property type="evidence" value="ECO:0007669"/>
    <property type="project" value="InterPro"/>
</dbReference>
<evidence type="ECO:0000256" key="1">
    <source>
        <dbReference type="SAM" id="Phobius"/>
    </source>
</evidence>
<dbReference type="InterPro" id="IPR019533">
    <property type="entry name" value="Peptidase_S26"/>
</dbReference>
<gene>
    <name evidence="2" type="ORF">DMP03_00860</name>
</gene>
<dbReference type="EMBL" id="QJOW01000001">
    <property type="protein sequence ID" value="KAB7517948.1"/>
    <property type="molecule type" value="Genomic_DNA"/>
</dbReference>
<sequence>MSWGHRVRVLCLGLAALVVASLFVGQVLGQPVLLGFVETGSMEPTLQPGDGFIALPAAVAGPIEEGDVVTFRATTVGGGGLTTHRVVETQGGQFTTKGDANPFTDQASGEPPVTRARIVAVAPQVGGSILVLPELGTVAVGSQQVLNTAARPVSQATGLPVATARGFVTVGLTVGLALALTSEGTGPPARDLARDVGVNRHRITQVVTAAVVVAVTAAMVLPAGAAAFEIVSAEQDAPGPRVIEQGDSEQANYTVANGGVVPVVSYLSGSERASVATERVVTAARSQQQTTVTLSAPAETGLYRATVSEQRYLAVLPVGVIDRLHVVHPLAPVIAIDLWIGAVVYGLFRVTLGTGRTRRRRADRPGAVARRLRRYL</sequence>
<dbReference type="Proteomes" id="UP000326302">
    <property type="component" value="Unassembled WGS sequence"/>
</dbReference>
<organism evidence="2 3">
    <name type="scientific">Halosegnis rubeus</name>
    <dbReference type="NCBI Taxonomy" id="2212850"/>
    <lineage>
        <taxon>Archaea</taxon>
        <taxon>Methanobacteriati</taxon>
        <taxon>Methanobacteriota</taxon>
        <taxon>Stenosarchaea group</taxon>
        <taxon>Halobacteria</taxon>
        <taxon>Halobacteriales</taxon>
        <taxon>Natronomonadaceae</taxon>
        <taxon>Halosegnis</taxon>
    </lineage>
</organism>